<sequence>MRQVFIRLFVLTGLVVSLATARDLTVKTEANFSGLYFNSLVHETTDGHRLAKTTVNQKIHTAYVHGVRLPMDDVFYAYYRRYDIASGLFESEKTVMITGNGTDATILETAIAASSNGEVYVVVSGYDDNLDGFLSLYRIDTNGNVSSPIWSYSDDEHFFSAEILAAPGGIYIAAGYDANANPGKLRLFHIDYNNPAAGAEVNYPSGMSNGFDKSGAVSYAPKGQRLNLGGDGWIYLSFDWLDSTSSSSRKSARVYRYQSGSGHAVTWDTNHMTLEEGYIAHSVSLLPPTVNAGPFQLAFAKKSTNTPSNTLMTLEYREYASWANAVAGVSINVPTNISAPGIYSPQLGLTADNIQVIQYINENTSLSSFPHPEQISRASPTSWHPATNEITETKKGVFLHLLPQIENDQPYMLWAGGGHNNPNYTDMGDFSVYFAHAPDKIPPWQPAAPSITWVDPGPNSSGNQTITVDAQLPPSSFELLYYIESAKGAPITLPYSGDIKKALRNVTDNQTITVSVLARDAAGNASITSNVAVQSIPDRTPPVFAGIEEKNDAPYTHVTINVGDESQISFVYVTHNWTSIGPFTPNVENAEVVLSILNYTGVLEIKAVDAQGNFAILQGGLDSDTTPPRGSIMINNGSSITLTDNIRLTLTAHDEPNQRQFVSGIRHYKIVEGYAYADINSTANWISIDGINGTNTWTTTITRKLNNQGSRQIYVVYWDAAGNSYHEMASIEYNTSIASFEFVEPDGRDDVASDNFTISWLDRYNVDPLAEIKLWYEGVISDGVNTFNVTGDVKDKDGTLAEGITLNDKVDGWIWDTRDLDSGYYYVYALVSGSAGSFEVRADYPVWIKHEQGALPTRDAVVPPSGVPTEDGRELADNPPSILITNPVDEYEPPGGRVWIRWEEQHTPGDGSTINIYYCRDNNYGTTYPSSILGNIALDRLADTVSGSIGEYWVIPDDLPNGRYYICAVISNNYYVNYDYASGAIIINKPQWEDTGDKVWTYPNPASPLEKGEEINIGFTVKEDQWIRLYVYNIRGEKVWQQNVYAYAGRKNSAAWDGRLPHGKYAANGIYVLIMTDEKKKVLTRGRMTILD</sequence>
<feature type="chain" id="PRO_5017428964" evidence="2">
    <location>
        <begin position="22"/>
        <end position="1092"/>
    </location>
</feature>
<comment type="caution">
    <text evidence="3">The sequence shown here is derived from an EMBL/GenBank/DDBJ whole genome shotgun (WGS) entry which is preliminary data.</text>
</comment>
<keyword evidence="2" id="KW-0732">Signal</keyword>
<gene>
    <name evidence="3" type="ORF">NO2_0884</name>
</gene>
<protein>
    <submittedName>
        <fullName evidence="3">Uncharacterized protein</fullName>
    </submittedName>
</protein>
<evidence type="ECO:0000313" key="4">
    <source>
        <dbReference type="Proteomes" id="UP000275925"/>
    </source>
</evidence>
<accession>A0A388TGS3</accession>
<reference evidence="3 4" key="1">
    <citation type="journal article" date="2019" name="ISME J.">
        <title>Genome analyses of uncultured TG2/ZB3 bacteria in 'Margulisbacteria' specifically attached to ectosymbiotic spirochetes of protists in the termite gut.</title>
        <authorList>
            <person name="Utami Y.D."/>
            <person name="Kuwahara H."/>
            <person name="Igai K."/>
            <person name="Murakami T."/>
            <person name="Sugaya K."/>
            <person name="Morikawa T."/>
            <person name="Nagura Y."/>
            <person name="Yuki M."/>
            <person name="Deevong P."/>
            <person name="Inoue T."/>
            <person name="Kihara K."/>
            <person name="Lo N."/>
            <person name="Yamada A."/>
            <person name="Ohkuma M."/>
            <person name="Hongoh Y."/>
        </authorList>
    </citation>
    <scope>NUCLEOTIDE SEQUENCE [LARGE SCALE GENOMIC DNA]</scope>
    <source>
        <strain evidence="3">NkOx7-02</strain>
    </source>
</reference>
<feature type="signal peptide" evidence="2">
    <location>
        <begin position="1"/>
        <end position="21"/>
    </location>
</feature>
<dbReference type="InterPro" id="IPR011043">
    <property type="entry name" value="Gal_Oxase/kelch_b-propeller"/>
</dbReference>
<dbReference type="SUPFAM" id="SSF50965">
    <property type="entry name" value="Galactose oxidase, central domain"/>
    <property type="match status" value="1"/>
</dbReference>
<evidence type="ECO:0000256" key="2">
    <source>
        <dbReference type="SAM" id="SignalP"/>
    </source>
</evidence>
<name>A0A388TGS3_9BACT</name>
<dbReference type="Gene3D" id="2.60.40.4070">
    <property type="match status" value="1"/>
</dbReference>
<dbReference type="AlphaFoldDB" id="A0A388TGS3"/>
<feature type="region of interest" description="Disordered" evidence="1">
    <location>
        <begin position="859"/>
        <end position="879"/>
    </location>
</feature>
<proteinExistence type="predicted"/>
<dbReference type="Proteomes" id="UP000275925">
    <property type="component" value="Unassembled WGS sequence"/>
</dbReference>
<dbReference type="EMBL" id="BGZO01000023">
    <property type="protein sequence ID" value="GBR76315.1"/>
    <property type="molecule type" value="Genomic_DNA"/>
</dbReference>
<organism evidence="3 4">
    <name type="scientific">Candidatus Termititenax persephonae</name>
    <dbReference type="NCBI Taxonomy" id="2218525"/>
    <lineage>
        <taxon>Bacteria</taxon>
        <taxon>Bacillati</taxon>
        <taxon>Candidatus Margulisiibacteriota</taxon>
        <taxon>Candidatus Termititenacia</taxon>
        <taxon>Candidatus Termititenacales</taxon>
        <taxon>Candidatus Termititenacaceae</taxon>
        <taxon>Candidatus Termititenax</taxon>
    </lineage>
</organism>
<keyword evidence="4" id="KW-1185">Reference proteome</keyword>
<evidence type="ECO:0000313" key="3">
    <source>
        <dbReference type="EMBL" id="GBR76315.1"/>
    </source>
</evidence>
<evidence type="ECO:0000256" key="1">
    <source>
        <dbReference type="SAM" id="MobiDB-lite"/>
    </source>
</evidence>